<keyword evidence="1" id="KW-0808">Transferase</keyword>
<evidence type="ECO:0000256" key="3">
    <source>
        <dbReference type="ARBA" id="ARBA00023015"/>
    </source>
</evidence>
<dbReference type="Gene3D" id="3.30.450.40">
    <property type="match status" value="2"/>
</dbReference>
<dbReference type="SMART" id="SM00065">
    <property type="entry name" value="GAF"/>
    <property type="match status" value="1"/>
</dbReference>
<dbReference type="PANTHER" id="PTHR34236">
    <property type="entry name" value="DIMETHYL SULFOXIDE REDUCTASE TRANSCRIPTIONAL ACTIVATOR"/>
    <property type="match status" value="1"/>
</dbReference>
<evidence type="ECO:0000256" key="4">
    <source>
        <dbReference type="ARBA" id="ARBA00023163"/>
    </source>
</evidence>
<comment type="caution">
    <text evidence="7">The sequence shown here is derived from an EMBL/GenBank/DDBJ whole genome shotgun (WGS) entry which is preliminary data.</text>
</comment>
<dbReference type="InterPro" id="IPR029016">
    <property type="entry name" value="GAF-like_dom_sf"/>
</dbReference>
<dbReference type="AlphaFoldDB" id="A0AAW4PVH4"/>
<dbReference type="InterPro" id="IPR013324">
    <property type="entry name" value="RNA_pol_sigma_r3/r4-like"/>
</dbReference>
<dbReference type="SUPFAM" id="SSF55781">
    <property type="entry name" value="GAF domain-like"/>
    <property type="match status" value="2"/>
</dbReference>
<dbReference type="Pfam" id="PF04967">
    <property type="entry name" value="HTH_10"/>
    <property type="match status" value="1"/>
</dbReference>
<dbReference type="PROSITE" id="PS50113">
    <property type="entry name" value="PAC"/>
    <property type="match status" value="1"/>
</dbReference>
<keyword evidence="2" id="KW-0418">Kinase</keyword>
<sequence length="972" mass="106426">MSIDQEQSPLRLLYVGSGSLWSDESASLLADAGESQTELTVETAAAALELVEQQSLAAVVARYDLPDGDGVSFLSDCLDAQPGLVTILVAGQSSQSLIDRTFEAGIDEFVHDTGPEKRRLLDHHLRSYLGAGETTRDTEDSGRLLGRLQSETTLGEERSLTDRILETSPVGIVIVDADDTVRYINDRAADMLGIDGYDGPLVETALDVDVLSFDGDVEGDDRRPHQRVVEDGVTVRGEARVAVDGQTRWLSVAGAPLYDADGAVSSSVFSLEDVTDQKQRERRLQRQEAVMQIVDDGLYAVDDEGRFVAVNDAYTDLVGYDRETLLGRPASEFFETRLVEQADDLQSHIESDGRESVTLEAVLTTASGEQVPVEARISLFELDDGRHGRAGVVRDISDRKRRAERLASLNEVGQALTTAETAEAVADIVVEGAREILALPLTAVEYHDEATGRLRPARRTAALESLVGDGPLFTSEWGCPWQVYAESEGRVLDDLSETAMDADETPLESAILLPMGTHGVFVAGATEPHAFDDTDVMVAEILVANAVAALDRVDRERELRATTAELADHNESLHHLNRLNDIIRSLTRDLTQASTRADVETAVCERLADADPYVFAWVGEQRASSDDVSVRASSGDDDGYLDWLADAERPATGETPTERAISTREPVVQNSLHADPPLAPWQTQALRRGFDASIAVPLTFRETVYGVLHLYADEAGVFDEMERAVLGELGGMVGYAINAIERKKALVSDAAVELTFSVDDPSIPPFEFAAQTGSEFEFDELVQHSDGTVRVFFTVSGADPDAVYRYSERIPSIHQLSLLTEREDTCRFEALVGDSGFLADLVSYGAHPTAMTASADGGRVSVELPQSGDVQAFVRMFLERYEGSELVAKTERERSVQTPAEFEANYRDRLTERQREVLETAYFSGFFEWPRDVSGQELAAMLDVSQPTVSRHIRTGERELFGLIFDDEETRG</sequence>
<dbReference type="SUPFAM" id="SSF88659">
    <property type="entry name" value="Sigma3 and sigma4 domains of RNA polymerase sigma factors"/>
    <property type="match status" value="1"/>
</dbReference>
<feature type="domain" description="PAS" evidence="5">
    <location>
        <begin position="157"/>
        <end position="194"/>
    </location>
</feature>
<dbReference type="PROSITE" id="PS50112">
    <property type="entry name" value="PAS"/>
    <property type="match status" value="2"/>
</dbReference>
<keyword evidence="4" id="KW-0804">Transcription</keyword>
<dbReference type="Gene3D" id="1.10.10.10">
    <property type="entry name" value="Winged helix-like DNA-binding domain superfamily/Winged helix DNA-binding domain"/>
    <property type="match status" value="1"/>
</dbReference>
<evidence type="ECO:0000256" key="1">
    <source>
        <dbReference type="ARBA" id="ARBA00022679"/>
    </source>
</evidence>
<protein>
    <submittedName>
        <fullName evidence="7">PAS domain S-box protein</fullName>
    </submittedName>
</protein>
<dbReference type="EMBL" id="RKLR01000005">
    <property type="protein sequence ID" value="MBX0324232.1"/>
    <property type="molecule type" value="Genomic_DNA"/>
</dbReference>
<dbReference type="Gene3D" id="3.30.450.20">
    <property type="entry name" value="PAS domain"/>
    <property type="match status" value="2"/>
</dbReference>
<dbReference type="InterPro" id="IPR003018">
    <property type="entry name" value="GAF"/>
</dbReference>
<dbReference type="InterPro" id="IPR001610">
    <property type="entry name" value="PAC"/>
</dbReference>
<gene>
    <name evidence="7" type="ORF">EGH21_14430</name>
</gene>
<dbReference type="InterPro" id="IPR007050">
    <property type="entry name" value="HTH_bacterioopsin"/>
</dbReference>
<dbReference type="Proteomes" id="UP001430377">
    <property type="component" value="Unassembled WGS sequence"/>
</dbReference>
<dbReference type="GO" id="GO:0016301">
    <property type="term" value="F:kinase activity"/>
    <property type="evidence" value="ECO:0007669"/>
    <property type="project" value="UniProtKB-KW"/>
</dbReference>
<dbReference type="InterPro" id="IPR011006">
    <property type="entry name" value="CheY-like_superfamily"/>
</dbReference>
<keyword evidence="8" id="KW-1185">Reference proteome</keyword>
<evidence type="ECO:0000313" key="8">
    <source>
        <dbReference type="Proteomes" id="UP001430377"/>
    </source>
</evidence>
<dbReference type="CDD" id="cd00130">
    <property type="entry name" value="PAS"/>
    <property type="match status" value="2"/>
</dbReference>
<dbReference type="PANTHER" id="PTHR34236:SF1">
    <property type="entry name" value="DIMETHYL SULFOXIDE REDUCTASE TRANSCRIPTIONAL ACTIVATOR"/>
    <property type="match status" value="1"/>
</dbReference>
<dbReference type="SUPFAM" id="SSF55785">
    <property type="entry name" value="PYP-like sensor domain (PAS domain)"/>
    <property type="match status" value="2"/>
</dbReference>
<evidence type="ECO:0000259" key="5">
    <source>
        <dbReference type="PROSITE" id="PS50112"/>
    </source>
</evidence>
<dbReference type="SMART" id="SM00086">
    <property type="entry name" value="PAC"/>
    <property type="match status" value="2"/>
</dbReference>
<dbReference type="InterPro" id="IPR000700">
    <property type="entry name" value="PAS-assoc_C"/>
</dbReference>
<dbReference type="SMART" id="SM00091">
    <property type="entry name" value="PAS"/>
    <property type="match status" value="2"/>
</dbReference>
<dbReference type="Pfam" id="PF13185">
    <property type="entry name" value="GAF_2"/>
    <property type="match status" value="2"/>
</dbReference>
<dbReference type="InterPro" id="IPR013656">
    <property type="entry name" value="PAS_4"/>
</dbReference>
<dbReference type="SUPFAM" id="SSF52172">
    <property type="entry name" value="CheY-like"/>
    <property type="match status" value="1"/>
</dbReference>
<feature type="domain" description="PAC" evidence="6">
    <location>
        <begin position="231"/>
        <end position="286"/>
    </location>
</feature>
<dbReference type="Gene3D" id="3.40.50.2300">
    <property type="match status" value="1"/>
</dbReference>
<organism evidence="7 8">
    <name type="scientific">Haloarcula rubra</name>
    <dbReference type="NCBI Taxonomy" id="2487747"/>
    <lineage>
        <taxon>Archaea</taxon>
        <taxon>Methanobacteriati</taxon>
        <taxon>Methanobacteriota</taxon>
        <taxon>Stenosarchaea group</taxon>
        <taxon>Halobacteria</taxon>
        <taxon>Halobacteriales</taxon>
        <taxon>Haloarculaceae</taxon>
        <taxon>Haloarcula</taxon>
    </lineage>
</organism>
<evidence type="ECO:0000256" key="2">
    <source>
        <dbReference type="ARBA" id="ARBA00022777"/>
    </source>
</evidence>
<name>A0AAW4PVH4_9EURY</name>
<keyword evidence="3" id="KW-0805">Transcription regulation</keyword>
<dbReference type="InterPro" id="IPR000014">
    <property type="entry name" value="PAS"/>
</dbReference>
<dbReference type="NCBIfam" id="TIGR00229">
    <property type="entry name" value="sensory_box"/>
    <property type="match status" value="2"/>
</dbReference>
<dbReference type="InterPro" id="IPR036388">
    <property type="entry name" value="WH-like_DNA-bd_sf"/>
</dbReference>
<evidence type="ECO:0000313" key="7">
    <source>
        <dbReference type="EMBL" id="MBX0324232.1"/>
    </source>
</evidence>
<dbReference type="InterPro" id="IPR035965">
    <property type="entry name" value="PAS-like_dom_sf"/>
</dbReference>
<proteinExistence type="predicted"/>
<evidence type="ECO:0000259" key="6">
    <source>
        <dbReference type="PROSITE" id="PS50113"/>
    </source>
</evidence>
<accession>A0AAW4PVH4</accession>
<dbReference type="RefSeq" id="WP_220619190.1">
    <property type="nucleotide sequence ID" value="NZ_RKLR01000005.1"/>
</dbReference>
<dbReference type="Pfam" id="PF15915">
    <property type="entry name" value="BAT"/>
    <property type="match status" value="1"/>
</dbReference>
<dbReference type="InterPro" id="IPR031803">
    <property type="entry name" value="BAT_GAF/HTH-assoc"/>
</dbReference>
<dbReference type="Pfam" id="PF08448">
    <property type="entry name" value="PAS_4"/>
    <property type="match status" value="2"/>
</dbReference>
<feature type="domain" description="PAS" evidence="5">
    <location>
        <begin position="283"/>
        <end position="328"/>
    </location>
</feature>
<reference evidence="7 8" key="1">
    <citation type="submission" date="2021-06" db="EMBL/GenBank/DDBJ databases">
        <title>Halomicroarcula sp. a new haloarchaeum isolated from saline soil.</title>
        <authorList>
            <person name="Duran-Viseras A."/>
            <person name="Sanchez-Porro C."/>
            <person name="Ventosa A."/>
        </authorList>
    </citation>
    <scope>NUCLEOTIDE SEQUENCE [LARGE SCALE GENOMIC DNA]</scope>
    <source>
        <strain evidence="7 8">F13</strain>
    </source>
</reference>